<dbReference type="Pfam" id="PF10559">
    <property type="entry name" value="Plug_translocon"/>
    <property type="match status" value="1"/>
</dbReference>
<evidence type="ECO:0000313" key="4">
    <source>
        <dbReference type="EMBL" id="TBT98147.1"/>
    </source>
</evidence>
<feature type="transmembrane region" description="Helical" evidence="2">
    <location>
        <begin position="386"/>
        <end position="403"/>
    </location>
</feature>
<organism evidence="4 5">
    <name type="scientific">Hamiltosporidium tvaerminnensis</name>
    <dbReference type="NCBI Taxonomy" id="1176355"/>
    <lineage>
        <taxon>Eukaryota</taxon>
        <taxon>Fungi</taxon>
        <taxon>Fungi incertae sedis</taxon>
        <taxon>Microsporidia</taxon>
        <taxon>Dubosqiidae</taxon>
        <taxon>Hamiltosporidium</taxon>
    </lineage>
</organism>
<evidence type="ECO:0000256" key="1">
    <source>
        <dbReference type="RuleBase" id="RU004349"/>
    </source>
</evidence>
<keyword evidence="2" id="KW-0812">Transmembrane</keyword>
<feature type="transmembrane region" description="Helical" evidence="2">
    <location>
        <begin position="150"/>
        <end position="169"/>
    </location>
</feature>
<feature type="transmembrane region" description="Helical" evidence="2">
    <location>
        <begin position="306"/>
        <end position="325"/>
    </location>
</feature>
<dbReference type="PANTHER" id="PTHR10906">
    <property type="entry name" value="SECY/SEC61-ALPHA FAMILY MEMBER"/>
    <property type="match status" value="1"/>
</dbReference>
<dbReference type="InterPro" id="IPR023201">
    <property type="entry name" value="SecY_dom_sf"/>
</dbReference>
<evidence type="ECO:0000259" key="3">
    <source>
        <dbReference type="Pfam" id="PF10559"/>
    </source>
</evidence>
<feature type="transmembrane region" description="Helical" evidence="2">
    <location>
        <begin position="227"/>
        <end position="246"/>
    </location>
</feature>
<name>A0A4Q9KTM9_9MICR</name>
<feature type="domain" description="Translocon Sec61/SecY plug" evidence="3">
    <location>
        <begin position="2"/>
        <end position="21"/>
    </location>
</feature>
<keyword evidence="2" id="KW-0472">Membrane</keyword>
<evidence type="ECO:0000256" key="2">
    <source>
        <dbReference type="SAM" id="Phobius"/>
    </source>
</evidence>
<evidence type="ECO:0000313" key="5">
    <source>
        <dbReference type="Proteomes" id="UP000292362"/>
    </source>
</evidence>
<dbReference type="Proteomes" id="UP000292362">
    <property type="component" value="Unassembled WGS sequence"/>
</dbReference>
<feature type="transmembrane region" description="Helical" evidence="2">
    <location>
        <begin position="190"/>
        <end position="207"/>
    </location>
</feature>
<reference evidence="4 5" key="1">
    <citation type="submission" date="2017-12" db="EMBL/GenBank/DDBJ databases">
        <authorList>
            <person name="Pombert J.-F."/>
            <person name="Haag K.L."/>
            <person name="Ebert D."/>
        </authorList>
    </citation>
    <scope>NUCLEOTIDE SEQUENCE [LARGE SCALE GENOMIC DNA]</scope>
    <source>
        <strain evidence="4">FI-OER-3-3</strain>
    </source>
</reference>
<dbReference type="VEuPathDB" id="MicrosporidiaDB:CWI37_1884p0010"/>
<dbReference type="Pfam" id="PF00344">
    <property type="entry name" value="SecY"/>
    <property type="match status" value="1"/>
</dbReference>
<keyword evidence="2" id="KW-1133">Transmembrane helix</keyword>
<feature type="transmembrane region" description="Helical" evidence="2">
    <location>
        <begin position="91"/>
        <end position="113"/>
    </location>
</feature>
<dbReference type="InterPro" id="IPR002208">
    <property type="entry name" value="SecY/SEC61-alpha"/>
</dbReference>
<dbReference type="GO" id="GO:0015031">
    <property type="term" value="P:protein transport"/>
    <property type="evidence" value="ECO:0007669"/>
    <property type="project" value="InterPro"/>
</dbReference>
<dbReference type="AlphaFoldDB" id="A0A4Q9KTM9"/>
<dbReference type="EMBL" id="PITJ01001884">
    <property type="protein sequence ID" value="TBT98147.1"/>
    <property type="molecule type" value="Genomic_DNA"/>
</dbReference>
<dbReference type="PRINTS" id="PR00303">
    <property type="entry name" value="SECYTRNLCASE"/>
</dbReference>
<comment type="caution">
    <text evidence="4">The sequence shown here is derived from an EMBL/GenBank/DDBJ whole genome shotgun (WGS) entry which is preliminary data.</text>
</comment>
<sequence>MSSDTSDPLYWMRMMMASNKGTLMDLGISPVVTTSMVLQMLTHSDLLKVNYSVKEDRILFNASQKLISLIMTVGQAVVQVTTGFYGNPSSIGIPTCFLLVVQLIFSGVIVILLDELLQKGYGLGSGVNLFIATNVCESILWKAFSPKVFTTARGIEFEGSLIAFLHLIFIRRNKMAGFYEILFRKNLPNLSSLFGTIFIFGLVIYLQGLRVELPTESTQVKGVTGKWPIKLLYSSTMPVILQSYLVSHTSTISRFLYDKFPNFLLVRILGVWSVNENRRYVPINGLCSFIYPPESFTEALKKPLHFLIYLSFMLLSAAFFSRTWIDVSESNQFDVAKQLKRNKMTLKGVREKNVPEVLGKYIPTAAFLGGFFIGLVCVLANLMDTIGSGTNIILAVSIVWQYFELFTKENMKNGNIGVWIGVVWIGGGIGKKGFIK</sequence>
<dbReference type="InterPro" id="IPR019561">
    <property type="entry name" value="Translocon_Sec61/SecY_plug_dom"/>
</dbReference>
<dbReference type="SUPFAM" id="SSF103491">
    <property type="entry name" value="Preprotein translocase SecY subunit"/>
    <property type="match status" value="1"/>
</dbReference>
<gene>
    <name evidence="4" type="ORF">CWI37_1884p0010</name>
</gene>
<protein>
    <submittedName>
        <fullName evidence="4">Subunit SecY of preprotein translocase</fullName>
    </submittedName>
</protein>
<dbReference type="PIRSF" id="PIRSF004557">
    <property type="entry name" value="SecY"/>
    <property type="match status" value="1"/>
</dbReference>
<dbReference type="GO" id="GO:0016020">
    <property type="term" value="C:membrane"/>
    <property type="evidence" value="ECO:0007669"/>
    <property type="project" value="InterPro"/>
</dbReference>
<dbReference type="NCBIfam" id="TIGR00967">
    <property type="entry name" value="3a0501s007"/>
    <property type="match status" value="1"/>
</dbReference>
<comment type="similarity">
    <text evidence="1">Belongs to the SecY/SEC61-alpha family.</text>
</comment>
<dbReference type="Gene3D" id="1.10.3370.10">
    <property type="entry name" value="SecY subunit domain"/>
    <property type="match status" value="1"/>
</dbReference>
<accession>A0A4Q9KTM9</accession>
<feature type="transmembrane region" description="Helical" evidence="2">
    <location>
        <begin position="125"/>
        <end position="144"/>
    </location>
</feature>
<feature type="transmembrane region" description="Helical" evidence="2">
    <location>
        <begin position="361"/>
        <end position="379"/>
    </location>
</feature>
<feature type="transmembrane region" description="Helical" evidence="2">
    <location>
        <begin position="415"/>
        <end position="434"/>
    </location>
</feature>
<proteinExistence type="inferred from homology"/>